<comment type="caution">
    <text evidence="2">The sequence shown here is derived from an EMBL/GenBank/DDBJ whole genome shotgun (WGS) entry which is preliminary data.</text>
</comment>
<feature type="transmembrane region" description="Helical" evidence="1">
    <location>
        <begin position="99"/>
        <end position="116"/>
    </location>
</feature>
<dbReference type="AlphaFoldDB" id="A0AAW8W5N6"/>
<gene>
    <name evidence="2" type="ORF">RI532_10530</name>
</gene>
<keyword evidence="1" id="KW-0812">Transmembrane</keyword>
<keyword evidence="1" id="KW-0472">Membrane</keyword>
<evidence type="ECO:0008006" key="4">
    <source>
        <dbReference type="Google" id="ProtNLM"/>
    </source>
</evidence>
<organism evidence="2 3">
    <name type="scientific">Levilactobacillus namurensis</name>
    <dbReference type="NCBI Taxonomy" id="380393"/>
    <lineage>
        <taxon>Bacteria</taxon>
        <taxon>Bacillati</taxon>
        <taxon>Bacillota</taxon>
        <taxon>Bacilli</taxon>
        <taxon>Lactobacillales</taxon>
        <taxon>Lactobacillaceae</taxon>
        <taxon>Levilactobacillus</taxon>
    </lineage>
</organism>
<dbReference type="EMBL" id="JAVLAM010000001">
    <property type="protein sequence ID" value="MDT7014837.1"/>
    <property type="molecule type" value="Genomic_DNA"/>
</dbReference>
<proteinExistence type="predicted"/>
<evidence type="ECO:0000256" key="1">
    <source>
        <dbReference type="SAM" id="Phobius"/>
    </source>
</evidence>
<evidence type="ECO:0000313" key="3">
    <source>
        <dbReference type="Proteomes" id="UP001254075"/>
    </source>
</evidence>
<sequence length="240" mass="26841">MKWSDSMTAFKAFLKNRTVQQLALFTLCQNLLWWLVGSTAATGHPLAWTVKGFLGGYGVLLAAGYFLILRRRFQSHIGPILVVAAATLGLLAAPHDHLLQLFAVLLCIFLVLACIPRLGLQSIYGLIVFSVLAGCGVPVILFFLRNHYLATQFLIALIPIIASYGNFFAPYYVHPQDWRRTLVPPIILILTILVLPLTWKTILAIVLVSGYWFLNQHITQRYQLVTAGIVQLLIGFLILR</sequence>
<protein>
    <recommendedName>
        <fullName evidence="4">Integral membrane protein</fullName>
    </recommendedName>
</protein>
<feature type="transmembrane region" description="Helical" evidence="1">
    <location>
        <begin position="220"/>
        <end position="239"/>
    </location>
</feature>
<evidence type="ECO:0000313" key="2">
    <source>
        <dbReference type="EMBL" id="MDT7014837.1"/>
    </source>
</evidence>
<feature type="transmembrane region" description="Helical" evidence="1">
    <location>
        <begin position="150"/>
        <end position="173"/>
    </location>
</feature>
<accession>A0AAW8W5N6</accession>
<feature type="transmembrane region" description="Helical" evidence="1">
    <location>
        <begin position="76"/>
        <end position="93"/>
    </location>
</feature>
<keyword evidence="1" id="KW-1133">Transmembrane helix</keyword>
<feature type="transmembrane region" description="Helical" evidence="1">
    <location>
        <begin position="123"/>
        <end position="144"/>
    </location>
</feature>
<dbReference type="Proteomes" id="UP001254075">
    <property type="component" value="Unassembled WGS sequence"/>
</dbReference>
<feature type="transmembrane region" description="Helical" evidence="1">
    <location>
        <begin position="185"/>
        <end position="214"/>
    </location>
</feature>
<feature type="transmembrane region" description="Helical" evidence="1">
    <location>
        <begin position="53"/>
        <end position="69"/>
    </location>
</feature>
<reference evidence="2" key="1">
    <citation type="submission" date="2023-08" db="EMBL/GenBank/DDBJ databases">
        <authorList>
            <person name="Page C.A."/>
            <person name="Perez-Diaz I.M."/>
        </authorList>
    </citation>
    <scope>NUCLEOTIDE SEQUENCE</scope>
    <source>
        <strain evidence="2">3.8.38</strain>
    </source>
</reference>
<name>A0AAW8W5N6_9LACO</name>